<evidence type="ECO:0000256" key="6">
    <source>
        <dbReference type="ARBA" id="ARBA00022989"/>
    </source>
</evidence>
<gene>
    <name evidence="11" type="ORF">AB6N35_08340</name>
    <name evidence="10" type="ORF">M3D93_14170</name>
</gene>
<reference evidence="11" key="3">
    <citation type="submission" date="2024-07" db="EMBL/GenBank/DDBJ databases">
        <authorList>
            <person name="Wildschutte H."/>
        </authorList>
    </citation>
    <scope>NUCLEOTIDE SEQUENCE</scope>
    <source>
        <strain evidence="11">N60</strain>
    </source>
</reference>
<keyword evidence="4 9" id="KW-0812">Transmembrane</keyword>
<dbReference type="InterPro" id="IPR052157">
    <property type="entry name" value="BCAA_transport_permease"/>
</dbReference>
<dbReference type="EMBL" id="JALXTC010000084">
    <property type="protein sequence ID" value="MCT2118880.1"/>
    <property type="molecule type" value="Genomic_DNA"/>
</dbReference>
<name>A0AAW5Q8Z9_9ACTN</name>
<dbReference type="InterPro" id="IPR001851">
    <property type="entry name" value="ABC_transp_permease"/>
</dbReference>
<sequence length="313" mass="32892">MNAIFNADYFQLNIVLQSLINGLSNGVLYAFLALALVFIFKTSNQLNFAQGEMSMVGAFVVFTISSLLGVNVWVAMLLAMVVMFLIGALAWRFLLKPVPQTSSYAPLIVLLGLFLLFNAGAAAIWGTGTERGLSPLPNGLGDQVELLTGVPVVHITYFTLGGIALLLVTFTAIELWLNKTRMGLAYRAVTSNPESATYLGISRTQLLTIGWGLAAAIGVFVGVLFSQQAGILHNNLLINGLLFGFAAAALGGFDSLPGALIGGLVVGLLEATVPSAINFLGPELNVAVALAVIFLVLVLKPSGLLGSAKVVRP</sequence>
<evidence type="ECO:0000313" key="10">
    <source>
        <dbReference type="EMBL" id="MCT2118880.1"/>
    </source>
</evidence>
<keyword evidence="7 9" id="KW-0472">Membrane</keyword>
<dbReference type="GO" id="GO:0022857">
    <property type="term" value="F:transmembrane transporter activity"/>
    <property type="evidence" value="ECO:0007669"/>
    <property type="project" value="InterPro"/>
</dbReference>
<feature type="transmembrane region" description="Helical" evidence="9">
    <location>
        <begin position="76"/>
        <end position="95"/>
    </location>
</feature>
<organism evidence="10 12">
    <name type="scientific">Dietzia cinnamea</name>
    <dbReference type="NCBI Taxonomy" id="321318"/>
    <lineage>
        <taxon>Bacteria</taxon>
        <taxon>Bacillati</taxon>
        <taxon>Actinomycetota</taxon>
        <taxon>Actinomycetes</taxon>
        <taxon>Mycobacteriales</taxon>
        <taxon>Dietziaceae</taxon>
        <taxon>Dietzia</taxon>
    </lineage>
</organism>
<dbReference type="AlphaFoldDB" id="A0AAW5Q8Z9"/>
<comment type="subcellular location">
    <subcellularLocation>
        <location evidence="1">Cell membrane</location>
        <topology evidence="1">Multi-pass membrane protein</topology>
    </subcellularLocation>
</comment>
<evidence type="ECO:0000256" key="8">
    <source>
        <dbReference type="ARBA" id="ARBA00037998"/>
    </source>
</evidence>
<feature type="transmembrane region" description="Helical" evidence="9">
    <location>
        <begin position="52"/>
        <end position="70"/>
    </location>
</feature>
<evidence type="ECO:0000256" key="2">
    <source>
        <dbReference type="ARBA" id="ARBA00022448"/>
    </source>
</evidence>
<dbReference type="GO" id="GO:0006865">
    <property type="term" value="P:amino acid transport"/>
    <property type="evidence" value="ECO:0007669"/>
    <property type="project" value="UniProtKB-KW"/>
</dbReference>
<evidence type="ECO:0000256" key="3">
    <source>
        <dbReference type="ARBA" id="ARBA00022475"/>
    </source>
</evidence>
<reference evidence="13" key="2">
    <citation type="submission" date="2024-07" db="EMBL/GenBank/DDBJ databases">
        <title>Pseudomonas strain that inhibits Aeromonas fish pathogens.</title>
        <authorList>
            <person name="Wildschutte H."/>
        </authorList>
    </citation>
    <scope>NUCLEOTIDE SEQUENCE [LARGE SCALE GENOMIC DNA]</scope>
    <source>
        <strain evidence="13">n60</strain>
    </source>
</reference>
<dbReference type="PANTHER" id="PTHR11795:SF451">
    <property type="entry name" value="ABC TRANSPORTER PERMEASE PROTEIN"/>
    <property type="match status" value="1"/>
</dbReference>
<dbReference type="CDD" id="cd06582">
    <property type="entry name" value="TM_PBP1_LivH_like"/>
    <property type="match status" value="1"/>
</dbReference>
<proteinExistence type="inferred from homology"/>
<evidence type="ECO:0000313" key="13">
    <source>
        <dbReference type="Proteomes" id="UP001560293"/>
    </source>
</evidence>
<feature type="transmembrane region" description="Helical" evidence="9">
    <location>
        <begin position="206"/>
        <end position="225"/>
    </location>
</feature>
<dbReference type="PANTHER" id="PTHR11795">
    <property type="entry name" value="BRANCHED-CHAIN AMINO ACID TRANSPORT SYSTEM PERMEASE PROTEIN LIVH"/>
    <property type="match status" value="1"/>
</dbReference>
<evidence type="ECO:0000256" key="1">
    <source>
        <dbReference type="ARBA" id="ARBA00004651"/>
    </source>
</evidence>
<dbReference type="EMBL" id="JBFTEZ010000002">
    <property type="protein sequence ID" value="MEX6464353.1"/>
    <property type="molecule type" value="Genomic_DNA"/>
</dbReference>
<dbReference type="GO" id="GO:0005886">
    <property type="term" value="C:plasma membrane"/>
    <property type="evidence" value="ECO:0007669"/>
    <property type="project" value="UniProtKB-SubCell"/>
</dbReference>
<dbReference type="Pfam" id="PF02653">
    <property type="entry name" value="BPD_transp_2"/>
    <property type="match status" value="1"/>
</dbReference>
<evidence type="ECO:0000256" key="5">
    <source>
        <dbReference type="ARBA" id="ARBA00022970"/>
    </source>
</evidence>
<reference evidence="10" key="1">
    <citation type="submission" date="2022-04" db="EMBL/GenBank/DDBJ databases">
        <title>Human microbiome associated bacterial genomes.</title>
        <authorList>
            <person name="Sandstrom S."/>
            <person name="Salamzade R."/>
            <person name="Kalan L.R."/>
        </authorList>
    </citation>
    <scope>NUCLEOTIDE SEQUENCE</scope>
    <source>
        <strain evidence="10">P3-SID1762</strain>
    </source>
</reference>
<keyword evidence="3" id="KW-1003">Cell membrane</keyword>
<dbReference type="Proteomes" id="UP001206890">
    <property type="component" value="Unassembled WGS sequence"/>
</dbReference>
<comment type="caution">
    <text evidence="10">The sequence shown here is derived from an EMBL/GenBank/DDBJ whole genome shotgun (WGS) entry which is preliminary data.</text>
</comment>
<feature type="transmembrane region" description="Helical" evidence="9">
    <location>
        <begin position="155"/>
        <end position="177"/>
    </location>
</feature>
<keyword evidence="6 9" id="KW-1133">Transmembrane helix</keyword>
<dbReference type="Proteomes" id="UP001560293">
    <property type="component" value="Unassembled WGS sequence"/>
</dbReference>
<keyword evidence="5" id="KW-0029">Amino-acid transport</keyword>
<protein>
    <submittedName>
        <fullName evidence="10">Branched-chain amino acid ABC transporter permease</fullName>
    </submittedName>
</protein>
<keyword evidence="2" id="KW-0813">Transport</keyword>
<comment type="similarity">
    <text evidence="8">Belongs to the binding-protein-dependent transport system permease family. LivHM subfamily.</text>
</comment>
<feature type="transmembrane region" description="Helical" evidence="9">
    <location>
        <begin position="107"/>
        <end position="126"/>
    </location>
</feature>
<evidence type="ECO:0000256" key="7">
    <source>
        <dbReference type="ARBA" id="ARBA00023136"/>
    </source>
</evidence>
<dbReference type="RefSeq" id="WP_061229818.1">
    <property type="nucleotide sequence ID" value="NZ_JAFFGT010000064.1"/>
</dbReference>
<accession>A0AAW5Q8Z9</accession>
<evidence type="ECO:0000256" key="9">
    <source>
        <dbReference type="SAM" id="Phobius"/>
    </source>
</evidence>
<feature type="transmembrane region" description="Helical" evidence="9">
    <location>
        <begin position="20"/>
        <end position="40"/>
    </location>
</feature>
<evidence type="ECO:0000313" key="12">
    <source>
        <dbReference type="Proteomes" id="UP001206890"/>
    </source>
</evidence>
<feature type="transmembrane region" description="Helical" evidence="9">
    <location>
        <begin position="286"/>
        <end position="308"/>
    </location>
</feature>
<evidence type="ECO:0000256" key="4">
    <source>
        <dbReference type="ARBA" id="ARBA00022692"/>
    </source>
</evidence>
<evidence type="ECO:0000313" key="11">
    <source>
        <dbReference type="EMBL" id="MEX6464353.1"/>
    </source>
</evidence>
<keyword evidence="13" id="KW-1185">Reference proteome</keyword>